<dbReference type="InterPro" id="IPR008254">
    <property type="entry name" value="Flavodoxin/NO_synth"/>
</dbReference>
<dbReference type="AlphaFoldDB" id="A0A813MV91"/>
<gene>
    <name evidence="3" type="ORF">OXX778_LOCUS2676</name>
</gene>
<dbReference type="PANTHER" id="PTHR30546">
    <property type="entry name" value="FLAVODOXIN-RELATED PROTEIN WRBA-RELATED"/>
    <property type="match status" value="1"/>
</dbReference>
<dbReference type="NCBIfam" id="TIGR01755">
    <property type="entry name" value="flav_wrbA"/>
    <property type="match status" value="1"/>
</dbReference>
<dbReference type="FunFam" id="3.40.50.360:FF:000001">
    <property type="entry name" value="NAD(P)H dehydrogenase (Quinone) FQR1-like"/>
    <property type="match status" value="1"/>
</dbReference>
<dbReference type="PROSITE" id="PS50902">
    <property type="entry name" value="FLAVODOXIN_LIKE"/>
    <property type="match status" value="1"/>
</dbReference>
<dbReference type="InterPro" id="IPR005025">
    <property type="entry name" value="FMN_Rdtase-like_dom"/>
</dbReference>
<dbReference type="InterPro" id="IPR010089">
    <property type="entry name" value="Flavoprotein_WrbA-like"/>
</dbReference>
<dbReference type="Pfam" id="PF03358">
    <property type="entry name" value="FMN_red"/>
    <property type="match status" value="1"/>
</dbReference>
<dbReference type="GO" id="GO:0010181">
    <property type="term" value="F:FMN binding"/>
    <property type="evidence" value="ECO:0007669"/>
    <property type="project" value="InterPro"/>
</dbReference>
<feature type="domain" description="Flavodoxin-like" evidence="2">
    <location>
        <begin position="8"/>
        <end position="195"/>
    </location>
</feature>
<evidence type="ECO:0000259" key="2">
    <source>
        <dbReference type="PROSITE" id="PS50902"/>
    </source>
</evidence>
<name>A0A813MV91_9BILA</name>
<evidence type="ECO:0000256" key="1">
    <source>
        <dbReference type="ARBA" id="ARBA00006961"/>
    </source>
</evidence>
<accession>A0A813MV91</accession>
<comment type="caution">
    <text evidence="3">The sequence shown here is derived from an EMBL/GenBank/DDBJ whole genome shotgun (WGS) entry which is preliminary data.</text>
</comment>
<dbReference type="OrthoDB" id="504689at2759"/>
<dbReference type="SUPFAM" id="SSF52218">
    <property type="entry name" value="Flavoproteins"/>
    <property type="match status" value="1"/>
</dbReference>
<dbReference type="Gene3D" id="3.40.50.360">
    <property type="match status" value="1"/>
</dbReference>
<reference evidence="3" key="1">
    <citation type="submission" date="2021-02" db="EMBL/GenBank/DDBJ databases">
        <authorList>
            <person name="Nowell W R."/>
        </authorList>
    </citation>
    <scope>NUCLEOTIDE SEQUENCE</scope>
    <source>
        <strain evidence="3">Ploen Becks lab</strain>
    </source>
</reference>
<dbReference type="EMBL" id="CAJNOC010000215">
    <property type="protein sequence ID" value="CAF0728432.1"/>
    <property type="molecule type" value="Genomic_DNA"/>
</dbReference>
<comment type="similarity">
    <text evidence="1">Belongs to the WrbA family.</text>
</comment>
<proteinExistence type="inferred from homology"/>
<sequence>MSGKTPLVYVIYYSTFGHVEKMAHHVVKGVERSGVDVKLFRVAETLTEDILKKMKAIPKPSDVPVIKTEQLTEPDGFLFGLPTRFGTTPAQLKALFDSCGSLWLSGALYGKFAGTFFSTATQGGGQETTALSCVPFFVHQGIRYVPLGYKYPKINNNEVVHGGSPWGAGTLANPDGSRQPTELELEMAEIQGFEFGNLMKQIKK</sequence>
<dbReference type="InterPro" id="IPR029039">
    <property type="entry name" value="Flavoprotein-like_sf"/>
</dbReference>
<dbReference type="GO" id="GO:0003955">
    <property type="term" value="F:NAD(P)H dehydrogenase (quinone) activity"/>
    <property type="evidence" value="ECO:0007669"/>
    <property type="project" value="InterPro"/>
</dbReference>
<evidence type="ECO:0000313" key="3">
    <source>
        <dbReference type="EMBL" id="CAF0728432.1"/>
    </source>
</evidence>
<dbReference type="NCBIfam" id="NF002999">
    <property type="entry name" value="PRK03767.1"/>
    <property type="match status" value="1"/>
</dbReference>
<dbReference type="Proteomes" id="UP000663879">
    <property type="component" value="Unassembled WGS sequence"/>
</dbReference>
<protein>
    <recommendedName>
        <fullName evidence="2">Flavodoxin-like domain-containing protein</fullName>
    </recommendedName>
</protein>
<organism evidence="3 4">
    <name type="scientific">Brachionus calyciflorus</name>
    <dbReference type="NCBI Taxonomy" id="104777"/>
    <lineage>
        <taxon>Eukaryota</taxon>
        <taxon>Metazoa</taxon>
        <taxon>Spiralia</taxon>
        <taxon>Gnathifera</taxon>
        <taxon>Rotifera</taxon>
        <taxon>Eurotatoria</taxon>
        <taxon>Monogononta</taxon>
        <taxon>Pseudotrocha</taxon>
        <taxon>Ploima</taxon>
        <taxon>Brachionidae</taxon>
        <taxon>Brachionus</taxon>
    </lineage>
</organism>
<dbReference type="GO" id="GO:0016020">
    <property type="term" value="C:membrane"/>
    <property type="evidence" value="ECO:0007669"/>
    <property type="project" value="TreeGrafter"/>
</dbReference>
<dbReference type="PANTHER" id="PTHR30546:SF23">
    <property type="entry name" value="FLAVOPROTEIN-LIKE PROTEIN YCP4-RELATED"/>
    <property type="match status" value="1"/>
</dbReference>
<keyword evidence="4" id="KW-1185">Reference proteome</keyword>
<evidence type="ECO:0000313" key="4">
    <source>
        <dbReference type="Proteomes" id="UP000663879"/>
    </source>
</evidence>